<dbReference type="InterPro" id="IPR039566">
    <property type="entry name" value="CvfB_S1_st"/>
</dbReference>
<reference evidence="3" key="2">
    <citation type="submission" date="2021-04" db="EMBL/GenBank/DDBJ databases">
        <authorList>
            <person name="Gilroy R."/>
        </authorList>
    </citation>
    <scope>NUCLEOTIDE SEQUENCE</scope>
    <source>
        <strain evidence="3">CHK183-5548</strain>
    </source>
</reference>
<dbReference type="Gene3D" id="2.40.50.140">
    <property type="entry name" value="Nucleic acid-binding proteins"/>
    <property type="match status" value="2"/>
</dbReference>
<evidence type="ECO:0000313" key="4">
    <source>
        <dbReference type="Proteomes" id="UP000823883"/>
    </source>
</evidence>
<dbReference type="GO" id="GO:0003676">
    <property type="term" value="F:nucleic acid binding"/>
    <property type="evidence" value="ECO:0007669"/>
    <property type="project" value="InterPro"/>
</dbReference>
<evidence type="ECO:0000259" key="2">
    <source>
        <dbReference type="PROSITE" id="PS50126"/>
    </source>
</evidence>
<dbReference type="AlphaFoldDB" id="A0A9D2PBT7"/>
<sequence length="277" mass="31337">MIELGKIQRLQVLREKSFGVYVGEPESGEAAVLLPKKHVPEGTKPGDELDVFIYKDSEDRLIATTETPLLQVGEVAVLEVKDVSRIGAFLDMGLEKDLLLPFKEQNHKVQVGEKCLVALYVDKSQRLAATMKVYSYMSSQSPYQKDDWVTGTIYEINERLGAFVAVDNRYYGLIPRAEMFTDYREGEVVEARVSKVRNDGKLDLCPKAKAYQQMETDAQLVMQKMDELGGVLPFNDRVAPEIIKQQFGLSKNAFKRAVGRLLKEGRIKITEKTIERI</sequence>
<dbReference type="PIRSF" id="PIRSF012524">
    <property type="entry name" value="YitL_S1"/>
    <property type="match status" value="1"/>
</dbReference>
<dbReference type="InterPro" id="IPR003029">
    <property type="entry name" value="S1_domain"/>
</dbReference>
<accession>A0A9D2PBT7</accession>
<proteinExistence type="inferred from homology"/>
<dbReference type="EMBL" id="DWWL01000006">
    <property type="protein sequence ID" value="HJC46625.1"/>
    <property type="molecule type" value="Genomic_DNA"/>
</dbReference>
<feature type="domain" description="S1 motif" evidence="2">
    <location>
        <begin position="146"/>
        <end position="207"/>
    </location>
</feature>
<name>A0A9D2PBT7_9FIRM</name>
<reference evidence="3" key="1">
    <citation type="journal article" date="2021" name="PeerJ">
        <title>Extensive microbial diversity within the chicken gut microbiome revealed by metagenomics and culture.</title>
        <authorList>
            <person name="Gilroy R."/>
            <person name="Ravi A."/>
            <person name="Getino M."/>
            <person name="Pursley I."/>
            <person name="Horton D.L."/>
            <person name="Alikhan N.F."/>
            <person name="Baker D."/>
            <person name="Gharbi K."/>
            <person name="Hall N."/>
            <person name="Watson M."/>
            <person name="Adriaenssens E.M."/>
            <person name="Foster-Nyarko E."/>
            <person name="Jarju S."/>
            <person name="Secka A."/>
            <person name="Antonio M."/>
            <person name="Oren A."/>
            <person name="Chaudhuri R.R."/>
            <person name="La Ragione R."/>
            <person name="Hildebrand F."/>
            <person name="Pallen M.J."/>
        </authorList>
    </citation>
    <scope>NUCLEOTIDE SEQUENCE</scope>
    <source>
        <strain evidence="3">CHK183-5548</strain>
    </source>
</reference>
<organism evidence="3 4">
    <name type="scientific">Candidatus Lachnoclostridium pullistercoris</name>
    <dbReference type="NCBI Taxonomy" id="2838632"/>
    <lineage>
        <taxon>Bacteria</taxon>
        <taxon>Bacillati</taxon>
        <taxon>Bacillota</taxon>
        <taxon>Clostridia</taxon>
        <taxon>Lachnospirales</taxon>
        <taxon>Lachnospiraceae</taxon>
    </lineage>
</organism>
<comment type="similarity">
    <text evidence="1">Belongs to the CvfB family.</text>
</comment>
<dbReference type="Pfam" id="PF13509">
    <property type="entry name" value="S1_2"/>
    <property type="match status" value="2"/>
</dbReference>
<dbReference type="PANTHER" id="PTHR37296">
    <property type="entry name" value="CONSERVED VIRULENCE FACTOR B"/>
    <property type="match status" value="1"/>
</dbReference>
<protein>
    <submittedName>
        <fullName evidence="3">S1 RNA-binding domain-containing protein</fullName>
    </submittedName>
</protein>
<dbReference type="SMART" id="SM00316">
    <property type="entry name" value="S1"/>
    <property type="match status" value="3"/>
</dbReference>
<gene>
    <name evidence="3" type="ORF">IAA04_01065</name>
</gene>
<dbReference type="PANTHER" id="PTHR37296:SF1">
    <property type="entry name" value="CONSERVED VIRULENCE FACTOR B"/>
    <property type="match status" value="1"/>
</dbReference>
<dbReference type="InterPro" id="IPR014464">
    <property type="entry name" value="CvfB_fam"/>
</dbReference>
<evidence type="ECO:0000256" key="1">
    <source>
        <dbReference type="PIRNR" id="PIRNR012524"/>
    </source>
</evidence>
<dbReference type="InterPro" id="IPR040764">
    <property type="entry name" value="CvfB_WH"/>
</dbReference>
<dbReference type="PROSITE" id="PS50126">
    <property type="entry name" value="S1"/>
    <property type="match status" value="1"/>
</dbReference>
<dbReference type="Pfam" id="PF21543">
    <property type="entry name" value="CvfB_2nd"/>
    <property type="match status" value="1"/>
</dbReference>
<comment type="caution">
    <text evidence="3">The sequence shown here is derived from an EMBL/GenBank/DDBJ whole genome shotgun (WGS) entry which is preliminary data.</text>
</comment>
<dbReference type="InterPro" id="IPR012340">
    <property type="entry name" value="NA-bd_OB-fold"/>
</dbReference>
<dbReference type="InterPro" id="IPR048587">
    <property type="entry name" value="CvfB_S1_3rd"/>
</dbReference>
<dbReference type="Gene3D" id="1.10.10.10">
    <property type="entry name" value="Winged helix-like DNA-binding domain superfamily/Winged helix DNA-binding domain"/>
    <property type="match status" value="1"/>
</dbReference>
<dbReference type="SUPFAM" id="SSF50249">
    <property type="entry name" value="Nucleic acid-binding proteins"/>
    <property type="match status" value="1"/>
</dbReference>
<dbReference type="InterPro" id="IPR036388">
    <property type="entry name" value="WH-like_DNA-bd_sf"/>
</dbReference>
<dbReference type="Proteomes" id="UP000823883">
    <property type="component" value="Unassembled WGS sequence"/>
</dbReference>
<evidence type="ECO:0000313" key="3">
    <source>
        <dbReference type="EMBL" id="HJC46625.1"/>
    </source>
</evidence>
<dbReference type="Pfam" id="PF17783">
    <property type="entry name" value="WHD_CvfB"/>
    <property type="match status" value="1"/>
</dbReference>